<organism evidence="7 8">
    <name type="scientific">Coffea canephora</name>
    <name type="common">Robusta coffee</name>
    <dbReference type="NCBI Taxonomy" id="49390"/>
    <lineage>
        <taxon>Eukaryota</taxon>
        <taxon>Viridiplantae</taxon>
        <taxon>Streptophyta</taxon>
        <taxon>Embryophyta</taxon>
        <taxon>Tracheophyta</taxon>
        <taxon>Spermatophyta</taxon>
        <taxon>Magnoliopsida</taxon>
        <taxon>eudicotyledons</taxon>
        <taxon>Gunneridae</taxon>
        <taxon>Pentapetalae</taxon>
        <taxon>asterids</taxon>
        <taxon>lamiids</taxon>
        <taxon>Gentianales</taxon>
        <taxon>Rubiaceae</taxon>
        <taxon>Ixoroideae</taxon>
        <taxon>Gardenieae complex</taxon>
        <taxon>Bertiereae - Coffeeae clade</taxon>
        <taxon>Coffeeae</taxon>
        <taxon>Coffea</taxon>
    </lineage>
</organism>
<accession>A0A068TPF5</accession>
<dbReference type="GO" id="GO:0005886">
    <property type="term" value="C:plasma membrane"/>
    <property type="evidence" value="ECO:0007669"/>
    <property type="project" value="TreeGrafter"/>
</dbReference>
<keyword evidence="2" id="KW-0808">Transferase</keyword>
<dbReference type="GO" id="GO:0005524">
    <property type="term" value="F:ATP binding"/>
    <property type="evidence" value="ECO:0007669"/>
    <property type="project" value="UniProtKB-KW"/>
</dbReference>
<dbReference type="PANTHER" id="PTHR27002">
    <property type="entry name" value="RECEPTOR-LIKE SERINE/THREONINE-PROTEIN KINASE SD1-8"/>
    <property type="match status" value="1"/>
</dbReference>
<protein>
    <recommendedName>
        <fullName evidence="6">Protein kinase domain-containing protein</fullName>
    </recommendedName>
</protein>
<evidence type="ECO:0000313" key="8">
    <source>
        <dbReference type="Proteomes" id="UP000295252"/>
    </source>
</evidence>
<reference evidence="8" key="1">
    <citation type="journal article" date="2014" name="Science">
        <title>The coffee genome provides insight into the convergent evolution of caffeine biosynthesis.</title>
        <authorList>
            <person name="Denoeud F."/>
            <person name="Carretero-Paulet L."/>
            <person name="Dereeper A."/>
            <person name="Droc G."/>
            <person name="Guyot R."/>
            <person name="Pietrella M."/>
            <person name="Zheng C."/>
            <person name="Alberti A."/>
            <person name="Anthony F."/>
            <person name="Aprea G."/>
            <person name="Aury J.M."/>
            <person name="Bento P."/>
            <person name="Bernard M."/>
            <person name="Bocs S."/>
            <person name="Campa C."/>
            <person name="Cenci A."/>
            <person name="Combes M.C."/>
            <person name="Crouzillat D."/>
            <person name="Da Silva C."/>
            <person name="Daddiego L."/>
            <person name="De Bellis F."/>
            <person name="Dussert S."/>
            <person name="Garsmeur O."/>
            <person name="Gayraud T."/>
            <person name="Guignon V."/>
            <person name="Jahn K."/>
            <person name="Jamilloux V."/>
            <person name="Joet T."/>
            <person name="Labadie K."/>
            <person name="Lan T."/>
            <person name="Leclercq J."/>
            <person name="Lepelley M."/>
            <person name="Leroy T."/>
            <person name="Li L.T."/>
            <person name="Librado P."/>
            <person name="Lopez L."/>
            <person name="Munoz A."/>
            <person name="Noel B."/>
            <person name="Pallavicini A."/>
            <person name="Perrotta G."/>
            <person name="Poncet V."/>
            <person name="Pot D."/>
            <person name="Priyono X."/>
            <person name="Rigoreau M."/>
            <person name="Rouard M."/>
            <person name="Rozas J."/>
            <person name="Tranchant-Dubreuil C."/>
            <person name="VanBuren R."/>
            <person name="Zhang Q."/>
            <person name="Andrade A.C."/>
            <person name="Argout X."/>
            <person name="Bertrand B."/>
            <person name="de Kochko A."/>
            <person name="Graziosi G."/>
            <person name="Henry R.J."/>
            <person name="Jayarama X."/>
            <person name="Ming R."/>
            <person name="Nagai C."/>
            <person name="Rounsley S."/>
            <person name="Sankoff D."/>
            <person name="Giuliano G."/>
            <person name="Albert V.A."/>
            <person name="Wincker P."/>
            <person name="Lashermes P."/>
        </authorList>
    </citation>
    <scope>NUCLEOTIDE SEQUENCE [LARGE SCALE GENOMIC DNA]</scope>
    <source>
        <strain evidence="8">cv. DH200-94</strain>
    </source>
</reference>
<evidence type="ECO:0000256" key="3">
    <source>
        <dbReference type="ARBA" id="ARBA00022741"/>
    </source>
</evidence>
<keyword evidence="1" id="KW-0723">Serine/threonine-protein kinase</keyword>
<gene>
    <name evidence="7" type="ORF">GSCOC_T00022130001</name>
</gene>
<dbReference type="OrthoDB" id="8891264at2759"/>
<dbReference type="EMBL" id="HG739086">
    <property type="protein sequence ID" value="CDO98131.1"/>
    <property type="molecule type" value="Genomic_DNA"/>
</dbReference>
<dbReference type="Gene3D" id="1.10.510.10">
    <property type="entry name" value="Transferase(Phosphotransferase) domain 1"/>
    <property type="match status" value="1"/>
</dbReference>
<dbReference type="Proteomes" id="UP000295252">
    <property type="component" value="Chromosome VI"/>
</dbReference>
<dbReference type="InterPro" id="IPR011009">
    <property type="entry name" value="Kinase-like_dom_sf"/>
</dbReference>
<dbReference type="InterPro" id="IPR000719">
    <property type="entry name" value="Prot_kinase_dom"/>
</dbReference>
<dbReference type="STRING" id="49390.A0A068TPF5"/>
<evidence type="ECO:0000256" key="2">
    <source>
        <dbReference type="ARBA" id="ARBA00022679"/>
    </source>
</evidence>
<evidence type="ECO:0000256" key="4">
    <source>
        <dbReference type="ARBA" id="ARBA00022777"/>
    </source>
</evidence>
<dbReference type="PANTHER" id="PTHR27002:SF181">
    <property type="entry name" value="RECEPTOR-LIKE SERINE_THREONINE-PROTEIN KINASE"/>
    <property type="match status" value="1"/>
</dbReference>
<keyword evidence="3" id="KW-0547">Nucleotide-binding</keyword>
<dbReference type="InterPro" id="IPR001245">
    <property type="entry name" value="Ser-Thr/Tyr_kinase_cat_dom"/>
</dbReference>
<dbReference type="Pfam" id="PF07714">
    <property type="entry name" value="PK_Tyr_Ser-Thr"/>
    <property type="match status" value="1"/>
</dbReference>
<dbReference type="SUPFAM" id="SSF56112">
    <property type="entry name" value="Protein kinase-like (PK-like)"/>
    <property type="match status" value="1"/>
</dbReference>
<keyword evidence="8" id="KW-1185">Reference proteome</keyword>
<keyword evidence="4" id="KW-0418">Kinase</keyword>
<dbReference type="InParanoid" id="A0A068TPF5"/>
<sequence length="123" mass="14830">MKQLHYNLSYLKVRFEEFKNEILLIAKLQHKNLVRLLGYCLEGEEKTLIYERFPNRIRNTSLTTSNHTEVMKDINAIRDHRRKVQKLLYLHEDTLLRIIHRDLKRSMLYQNSPSLDANIHICI</sequence>
<feature type="domain" description="Protein kinase" evidence="6">
    <location>
        <begin position="1"/>
        <end position="123"/>
    </location>
</feature>
<name>A0A068TPF5_COFCA</name>
<evidence type="ECO:0000256" key="5">
    <source>
        <dbReference type="ARBA" id="ARBA00022840"/>
    </source>
</evidence>
<keyword evidence="5" id="KW-0067">ATP-binding</keyword>
<dbReference type="GO" id="GO:0004674">
    <property type="term" value="F:protein serine/threonine kinase activity"/>
    <property type="evidence" value="ECO:0007669"/>
    <property type="project" value="UniProtKB-KW"/>
</dbReference>
<dbReference type="Gramene" id="CDO98131">
    <property type="protein sequence ID" value="CDO98131"/>
    <property type="gene ID" value="GSCOC_T00022130001"/>
</dbReference>
<dbReference type="AlphaFoldDB" id="A0A068TPF5"/>
<dbReference type="PROSITE" id="PS50011">
    <property type="entry name" value="PROTEIN_KINASE_DOM"/>
    <property type="match status" value="1"/>
</dbReference>
<evidence type="ECO:0000256" key="1">
    <source>
        <dbReference type="ARBA" id="ARBA00022527"/>
    </source>
</evidence>
<evidence type="ECO:0000313" key="7">
    <source>
        <dbReference type="EMBL" id="CDO98131.1"/>
    </source>
</evidence>
<proteinExistence type="predicted"/>
<evidence type="ECO:0000259" key="6">
    <source>
        <dbReference type="PROSITE" id="PS50011"/>
    </source>
</evidence>
<dbReference type="PhylomeDB" id="A0A068TPF5"/>